<feature type="transmembrane region" description="Helical" evidence="7">
    <location>
        <begin position="227"/>
        <end position="248"/>
    </location>
</feature>
<evidence type="ECO:0000256" key="3">
    <source>
        <dbReference type="ARBA" id="ARBA00022475"/>
    </source>
</evidence>
<dbReference type="PANTHER" id="PTHR34856:SF2">
    <property type="entry name" value="PROTEIN NRFD"/>
    <property type="match status" value="1"/>
</dbReference>
<dbReference type="Pfam" id="PF03916">
    <property type="entry name" value="NrfD"/>
    <property type="match status" value="1"/>
</dbReference>
<comment type="subcellular location">
    <subcellularLocation>
        <location evidence="1">Cell membrane</location>
        <topology evidence="1">Multi-pass membrane protein</topology>
    </subcellularLocation>
</comment>
<feature type="transmembrane region" description="Helical" evidence="7">
    <location>
        <begin position="149"/>
        <end position="170"/>
    </location>
</feature>
<feature type="transmembrane region" description="Helical" evidence="7">
    <location>
        <begin position="25"/>
        <end position="45"/>
    </location>
</feature>
<dbReference type="AlphaFoldDB" id="A0A5C1E710"/>
<dbReference type="PANTHER" id="PTHR34856">
    <property type="entry name" value="PROTEIN NRFD"/>
    <property type="match status" value="1"/>
</dbReference>
<evidence type="ECO:0000256" key="6">
    <source>
        <dbReference type="ARBA" id="ARBA00023136"/>
    </source>
</evidence>
<evidence type="ECO:0000313" key="9">
    <source>
        <dbReference type="Proteomes" id="UP000323671"/>
    </source>
</evidence>
<dbReference type="RefSeq" id="WP_149424824.1">
    <property type="nucleotide sequence ID" value="NZ_CP022579.1"/>
</dbReference>
<reference evidence="8 9" key="1">
    <citation type="submission" date="2017-07" db="EMBL/GenBank/DDBJ databases">
        <title>Complete genome sequence of Oryzomicrobium terrae TPP412.</title>
        <authorList>
            <person name="Chiu L.-W."/>
            <person name="Lo K.-J."/>
            <person name="Tsai Y.-M."/>
            <person name="Lin S.-S."/>
            <person name="Kuo C.-H."/>
            <person name="Liu C.-T."/>
        </authorList>
    </citation>
    <scope>NUCLEOTIDE SEQUENCE [LARGE SCALE GENOMIC DNA]</scope>
    <source>
        <strain evidence="8 9">TPP412</strain>
    </source>
</reference>
<evidence type="ECO:0000256" key="4">
    <source>
        <dbReference type="ARBA" id="ARBA00022692"/>
    </source>
</evidence>
<evidence type="ECO:0000313" key="8">
    <source>
        <dbReference type="EMBL" id="QEL64087.1"/>
    </source>
</evidence>
<evidence type="ECO:0000256" key="2">
    <source>
        <dbReference type="ARBA" id="ARBA00008929"/>
    </source>
</evidence>
<comment type="similarity">
    <text evidence="2">Belongs to the NrfD family.</text>
</comment>
<keyword evidence="6 7" id="KW-0472">Membrane</keyword>
<feature type="transmembrane region" description="Helical" evidence="7">
    <location>
        <begin position="291"/>
        <end position="313"/>
    </location>
</feature>
<dbReference type="GO" id="GO:0005886">
    <property type="term" value="C:plasma membrane"/>
    <property type="evidence" value="ECO:0007669"/>
    <property type="project" value="UniProtKB-SubCell"/>
</dbReference>
<dbReference type="InterPro" id="IPR052049">
    <property type="entry name" value="Electron_transfer_protein"/>
</dbReference>
<protein>
    <submittedName>
        <fullName evidence="8">Tetrathionate reductase subunit C</fullName>
    </submittedName>
</protein>
<feature type="transmembrane region" description="Helical" evidence="7">
    <location>
        <begin position="263"/>
        <end position="284"/>
    </location>
</feature>
<proteinExistence type="inferred from homology"/>
<dbReference type="InterPro" id="IPR005614">
    <property type="entry name" value="NrfD-like"/>
</dbReference>
<evidence type="ECO:0000256" key="1">
    <source>
        <dbReference type="ARBA" id="ARBA00004651"/>
    </source>
</evidence>
<dbReference type="EMBL" id="CP022579">
    <property type="protein sequence ID" value="QEL64087.1"/>
    <property type="molecule type" value="Genomic_DNA"/>
</dbReference>
<gene>
    <name evidence="8" type="primary">ttrC</name>
    <name evidence="8" type="ORF">OTERR_06110</name>
</gene>
<keyword evidence="4 7" id="KW-0812">Transmembrane</keyword>
<feature type="transmembrane region" description="Helical" evidence="7">
    <location>
        <begin position="190"/>
        <end position="207"/>
    </location>
</feature>
<feature type="transmembrane region" description="Helical" evidence="7">
    <location>
        <begin position="94"/>
        <end position="115"/>
    </location>
</feature>
<keyword evidence="9" id="KW-1185">Reference proteome</keyword>
<dbReference type="Gene3D" id="1.20.1630.10">
    <property type="entry name" value="Formate dehydrogenase/DMSO reductase domain"/>
    <property type="match status" value="1"/>
</dbReference>
<organism evidence="8 9">
    <name type="scientific">Oryzomicrobium terrae</name>
    <dbReference type="NCBI Taxonomy" id="1735038"/>
    <lineage>
        <taxon>Bacteria</taxon>
        <taxon>Pseudomonadati</taxon>
        <taxon>Pseudomonadota</taxon>
        <taxon>Betaproteobacteria</taxon>
        <taxon>Rhodocyclales</taxon>
        <taxon>Rhodocyclaceae</taxon>
        <taxon>Oryzomicrobium</taxon>
    </lineage>
</organism>
<feature type="transmembrane region" description="Helical" evidence="7">
    <location>
        <begin position="57"/>
        <end position="74"/>
    </location>
</feature>
<keyword evidence="5 7" id="KW-1133">Transmembrane helix</keyword>
<dbReference type="KEGG" id="otr:OTERR_06110"/>
<feature type="transmembrane region" description="Helical" evidence="7">
    <location>
        <begin position="333"/>
        <end position="357"/>
    </location>
</feature>
<evidence type="ECO:0000256" key="7">
    <source>
        <dbReference type="SAM" id="Phobius"/>
    </source>
</evidence>
<evidence type="ECO:0000256" key="5">
    <source>
        <dbReference type="ARBA" id="ARBA00022989"/>
    </source>
</evidence>
<dbReference type="Proteomes" id="UP000323671">
    <property type="component" value="Chromosome"/>
</dbReference>
<sequence>MTNPQIVEVVNVARDVAWLPWAVQYFFLIGLSAGAFLLSLPGEVLKRPGWAGISRRALLAALLCGLTAPVALLADLHQPGRFLNFYLHPNFGSWMAWGAFFIPLYLGGLMLYAWLALRPTLLRLAEAPDTAPLLAPWYRRLAYGGLESPTAMVAAALLTGLGALLVLLYTGMEVMVVRARPLWDTPLLPVQFAVTALAGAVGLVLLLERRFGAAPAETLPRLNRVLAATQVAALAVGALWLALGLFGLSPSHAEALAEVAPSAAWRITALWAAGSAAATLWLAWRRPAHGLLVGLIALHSAWMMRWTVFIGGQEIPKIGAGYYRYQLPLGHDGLLGIVGTAGLWLLLFILLTSFLPWGDANRRAGRA</sequence>
<accession>A0A5C1E710</accession>
<keyword evidence="3" id="KW-1003">Cell membrane</keyword>
<name>A0A5C1E710_9RHOO</name>